<evidence type="ECO:0000313" key="1">
    <source>
        <dbReference type="EMBL" id="TMW67727.1"/>
    </source>
</evidence>
<protein>
    <submittedName>
        <fullName evidence="1">Uncharacterized protein</fullName>
    </submittedName>
</protein>
<name>A0A8K1FQ99_PYTOL</name>
<accession>A0A8K1FQ99</accession>
<organism evidence="1 2">
    <name type="scientific">Pythium oligandrum</name>
    <name type="common">Mycoparasitic fungus</name>
    <dbReference type="NCBI Taxonomy" id="41045"/>
    <lineage>
        <taxon>Eukaryota</taxon>
        <taxon>Sar</taxon>
        <taxon>Stramenopiles</taxon>
        <taxon>Oomycota</taxon>
        <taxon>Peronosporomycetes</taxon>
        <taxon>Pythiales</taxon>
        <taxon>Pythiaceae</taxon>
        <taxon>Pythium</taxon>
    </lineage>
</organism>
<dbReference type="Proteomes" id="UP000794436">
    <property type="component" value="Unassembled WGS sequence"/>
</dbReference>
<evidence type="ECO:0000313" key="2">
    <source>
        <dbReference type="Proteomes" id="UP000794436"/>
    </source>
</evidence>
<keyword evidence="2" id="KW-1185">Reference proteome</keyword>
<reference evidence="1" key="1">
    <citation type="submission" date="2019-03" db="EMBL/GenBank/DDBJ databases">
        <title>Long read genome sequence of the mycoparasitic Pythium oligandrum ATCC 38472 isolated from sugarbeet rhizosphere.</title>
        <authorList>
            <person name="Gaulin E."/>
        </authorList>
    </citation>
    <scope>NUCLEOTIDE SEQUENCE</scope>
    <source>
        <strain evidence="1">ATCC 38472_TT</strain>
    </source>
</reference>
<dbReference type="OrthoDB" id="129807at2759"/>
<dbReference type="AlphaFoldDB" id="A0A8K1FQ99"/>
<comment type="caution">
    <text evidence="1">The sequence shown here is derived from an EMBL/GenBank/DDBJ whole genome shotgun (WGS) entry which is preliminary data.</text>
</comment>
<proteinExistence type="predicted"/>
<dbReference type="EMBL" id="SPLM01000003">
    <property type="protein sequence ID" value="TMW67727.1"/>
    <property type="molecule type" value="Genomic_DNA"/>
</dbReference>
<gene>
    <name evidence="1" type="ORF">Poli38472_007399</name>
</gene>
<sequence>MNGITWKLEENKIRSFCIEPLDKSSSPTMVFMTYFKGSKVGEKRPRGDMGNRTLTIGLAAKNLTTAEFEPSDLETECVKFGEIFERQDRVTGAIYGTQTNVLIVCATSYCTTYQAGFQDKRYQTVPTSSKYISEVLLLDLSTLEKRTEFLGLTDDLEWRRLWIV</sequence>